<accession>A0A418B9M3</accession>
<protein>
    <submittedName>
        <fullName evidence="1">Uncharacterized protein</fullName>
    </submittedName>
</protein>
<organism evidence="1 2">
    <name type="scientific">Aphanomyces invadans</name>
    <dbReference type="NCBI Taxonomy" id="157072"/>
    <lineage>
        <taxon>Eukaryota</taxon>
        <taxon>Sar</taxon>
        <taxon>Stramenopiles</taxon>
        <taxon>Oomycota</taxon>
        <taxon>Saprolegniomycetes</taxon>
        <taxon>Saprolegniales</taxon>
        <taxon>Verrucalvaceae</taxon>
        <taxon>Aphanomyces</taxon>
    </lineage>
</organism>
<dbReference type="Proteomes" id="UP000285060">
    <property type="component" value="Unassembled WGS sequence"/>
</dbReference>
<gene>
    <name evidence="1" type="ORF">DYB32_000557</name>
</gene>
<sequence>MGNNACSKGPIRRDVRQFLPTSWDDLLFLERWAASRSVHFIRDKATLIEWFGPKRRQDVSDAVDSRKDYFTFPVKAELLIAMYFGVRGIAKLKGSKLPQDKALRYIVNSTFRSAWYQLTCVDDADVFDTASAMDWAVVIQKLMAVPDVVYFLSDLDMVRRKTVPETHRDDQVLVENLETLIADQLHAMKELAAIEYEIGVAGNGTNISSRQWVTMSNREAPPKWQVAATRCVDLCRLVGSWWGQKLSTVRATFCKLEAVSPRDQHEAFDLDVPQESNYSFLMHIDKPVATFPDVCASPESPEEVAALAVRLQFKDNATVAMPMATKNEPTAGSTSDILDQMQLDDEEVLETGFPMAWTIEFLLWKTVTGCLNEIIHGTLSVAAAFNRRALSKLQSFLASCSPFHNVWTKWGLFAALQITDVSTELSFPSVVECIQYFWPQLCAPLVDVPGWLAFVLDDLASLLSTEHSHAGTSSCVHLLCAIQLSLQRYHIHAPDRGKTKGAAGSAVDPTAALTMQAIAKFHEAWLACESAVCGLQQVVASNRDVECRVEFDHFVRLPPRPVHSSVAP</sequence>
<dbReference type="AlphaFoldDB" id="A0A418B9M3"/>
<dbReference type="VEuPathDB" id="FungiDB:H310_07010"/>
<comment type="caution">
    <text evidence="1">The sequence shown here is derived from an EMBL/GenBank/DDBJ whole genome shotgun (WGS) entry which is preliminary data.</text>
</comment>
<reference evidence="1 2" key="1">
    <citation type="submission" date="2018-08" db="EMBL/GenBank/DDBJ databases">
        <title>Aphanomyces genome sequencing and annotation.</title>
        <authorList>
            <person name="Minardi D."/>
            <person name="Oidtmann B."/>
            <person name="Van Der Giezen M."/>
            <person name="Studholme D.J."/>
        </authorList>
    </citation>
    <scope>NUCLEOTIDE SEQUENCE [LARGE SCALE GENOMIC DNA]</scope>
    <source>
        <strain evidence="1 2">NJM0002</strain>
    </source>
</reference>
<dbReference type="EMBL" id="QUSY01000013">
    <property type="protein sequence ID" value="RHY34920.1"/>
    <property type="molecule type" value="Genomic_DNA"/>
</dbReference>
<keyword evidence="2" id="KW-1185">Reference proteome</keyword>
<evidence type="ECO:0000313" key="2">
    <source>
        <dbReference type="Proteomes" id="UP000285060"/>
    </source>
</evidence>
<proteinExistence type="predicted"/>
<name>A0A418B9M3_9STRA</name>
<evidence type="ECO:0000313" key="1">
    <source>
        <dbReference type="EMBL" id="RHY34920.1"/>
    </source>
</evidence>